<dbReference type="GO" id="GO:0000463">
    <property type="term" value="P:maturation of LSU-rRNA from tricistronic rRNA transcript (SSU-rRNA, 5.8S rRNA, LSU-rRNA)"/>
    <property type="evidence" value="ECO:0007669"/>
    <property type="project" value="TreeGrafter"/>
</dbReference>
<dbReference type="Gramene" id="TRITD4Av1G166010.1">
    <property type="protein sequence ID" value="TRITD4Av1G166010.1"/>
    <property type="gene ID" value="TRITD4Av1G166010"/>
</dbReference>
<dbReference type="Gene3D" id="2.130.10.10">
    <property type="entry name" value="YVTN repeat-like/Quinoprotein amine dehydrogenase"/>
    <property type="match status" value="1"/>
</dbReference>
<organism evidence="1 2">
    <name type="scientific">Triticum turgidum subsp. durum</name>
    <name type="common">Durum wheat</name>
    <name type="synonym">Triticum durum</name>
    <dbReference type="NCBI Taxonomy" id="4567"/>
    <lineage>
        <taxon>Eukaryota</taxon>
        <taxon>Viridiplantae</taxon>
        <taxon>Streptophyta</taxon>
        <taxon>Embryophyta</taxon>
        <taxon>Tracheophyta</taxon>
        <taxon>Spermatophyta</taxon>
        <taxon>Magnoliopsida</taxon>
        <taxon>Liliopsida</taxon>
        <taxon>Poales</taxon>
        <taxon>Poaceae</taxon>
        <taxon>BOP clade</taxon>
        <taxon>Pooideae</taxon>
        <taxon>Triticodae</taxon>
        <taxon>Triticeae</taxon>
        <taxon>Triticinae</taxon>
        <taxon>Triticum</taxon>
    </lineage>
</organism>
<evidence type="ECO:0000313" key="1">
    <source>
        <dbReference type="EMBL" id="VAH93659.1"/>
    </source>
</evidence>
<reference evidence="1 2" key="1">
    <citation type="submission" date="2017-09" db="EMBL/GenBank/DDBJ databases">
        <authorList>
            <consortium name="International Durum Wheat Genome Sequencing Consortium (IDWGSC)"/>
            <person name="Milanesi L."/>
        </authorList>
    </citation>
    <scope>NUCLEOTIDE SEQUENCE [LARGE SCALE GENOMIC DNA]</scope>
    <source>
        <strain evidence="2">cv. Svevo</strain>
    </source>
</reference>
<dbReference type="GO" id="GO:0030687">
    <property type="term" value="C:preribosome, large subunit precursor"/>
    <property type="evidence" value="ECO:0007669"/>
    <property type="project" value="TreeGrafter"/>
</dbReference>
<gene>
    <name evidence="1" type="ORF">TRITD_4Av1G166010</name>
</gene>
<dbReference type="InterPro" id="IPR015943">
    <property type="entry name" value="WD40/YVTN_repeat-like_dom_sf"/>
</dbReference>
<dbReference type="PANTHER" id="PTHR17605:SF0">
    <property type="entry name" value="RIBOSOME BIOGENESIS PROTEIN BOP1"/>
    <property type="match status" value="1"/>
</dbReference>
<dbReference type="Proteomes" id="UP000324705">
    <property type="component" value="Chromosome 4A"/>
</dbReference>
<evidence type="ECO:0000313" key="2">
    <source>
        <dbReference type="Proteomes" id="UP000324705"/>
    </source>
</evidence>
<dbReference type="GO" id="GO:0070545">
    <property type="term" value="C:PeBoW complex"/>
    <property type="evidence" value="ECO:0007669"/>
    <property type="project" value="TreeGrafter"/>
</dbReference>
<sequence>MATQPGWRPLPLVTLPRLVAGLPPDLPNIVAPPSLRQQVVAGLEPSPPRWPALQLVDLEFEHELKQESMHNNTQIMNHLMDTTSVTFHRRYPLFDSSLEDCTAYVFHGMIYTDLNQNPLIVPLEILHGHLSSDRRGVLD</sequence>
<dbReference type="InterPro" id="IPR028598">
    <property type="entry name" value="BOP1/Erb1"/>
</dbReference>
<keyword evidence="2" id="KW-1185">Reference proteome</keyword>
<dbReference type="AlphaFoldDB" id="A0A9R0SE22"/>
<accession>A0A9R0SE22</accession>
<name>A0A9R0SE22_TRITD</name>
<dbReference type="PANTHER" id="PTHR17605">
    <property type="entry name" value="RIBOSOME BIOGENESIS PROTEIN BOP1 BLOCK OF PROLIFERATION 1 PROTEIN"/>
    <property type="match status" value="1"/>
</dbReference>
<dbReference type="GO" id="GO:0043021">
    <property type="term" value="F:ribonucleoprotein complex binding"/>
    <property type="evidence" value="ECO:0007669"/>
    <property type="project" value="TreeGrafter"/>
</dbReference>
<protein>
    <submittedName>
        <fullName evidence="1">Uncharacterized protein</fullName>
    </submittedName>
</protein>
<proteinExistence type="predicted"/>
<dbReference type="EMBL" id="LT934117">
    <property type="protein sequence ID" value="VAH93659.1"/>
    <property type="molecule type" value="Genomic_DNA"/>
</dbReference>